<dbReference type="Proteomes" id="UP000095282">
    <property type="component" value="Unplaced"/>
</dbReference>
<dbReference type="WBParaSite" id="Csp11.Scaffold629.g7678.t2">
    <property type="protein sequence ID" value="Csp11.Scaffold629.g7678.t2"/>
    <property type="gene ID" value="Csp11.Scaffold629.g7678"/>
</dbReference>
<feature type="compositionally biased region" description="Basic and acidic residues" evidence="1">
    <location>
        <begin position="146"/>
        <end position="160"/>
    </location>
</feature>
<keyword evidence="2" id="KW-1185">Reference proteome</keyword>
<name>A0A1I7UBK5_9PELO</name>
<dbReference type="AlphaFoldDB" id="A0A1I7UBK5"/>
<feature type="region of interest" description="Disordered" evidence="1">
    <location>
        <begin position="142"/>
        <end position="165"/>
    </location>
</feature>
<evidence type="ECO:0000256" key="1">
    <source>
        <dbReference type="SAM" id="MobiDB-lite"/>
    </source>
</evidence>
<accession>A0A1I7UBK5</accession>
<proteinExistence type="predicted"/>
<reference evidence="3" key="1">
    <citation type="submission" date="2016-11" db="UniProtKB">
        <authorList>
            <consortium name="WormBaseParasite"/>
        </authorList>
    </citation>
    <scope>IDENTIFICATION</scope>
</reference>
<evidence type="ECO:0000313" key="3">
    <source>
        <dbReference type="WBParaSite" id="Csp11.Scaffold629.g7678.t2"/>
    </source>
</evidence>
<organism evidence="2 3">
    <name type="scientific">Caenorhabditis tropicalis</name>
    <dbReference type="NCBI Taxonomy" id="1561998"/>
    <lineage>
        <taxon>Eukaryota</taxon>
        <taxon>Metazoa</taxon>
        <taxon>Ecdysozoa</taxon>
        <taxon>Nematoda</taxon>
        <taxon>Chromadorea</taxon>
        <taxon>Rhabditida</taxon>
        <taxon>Rhabditina</taxon>
        <taxon>Rhabditomorpha</taxon>
        <taxon>Rhabditoidea</taxon>
        <taxon>Rhabditidae</taxon>
        <taxon>Peloderinae</taxon>
        <taxon>Caenorhabditis</taxon>
    </lineage>
</organism>
<protein>
    <submittedName>
        <fullName evidence="3">SPK domain-containing protein</fullName>
    </submittedName>
</protein>
<evidence type="ECO:0000313" key="2">
    <source>
        <dbReference type="Proteomes" id="UP000095282"/>
    </source>
</evidence>
<sequence length="261" mass="30501">MLDRNREKVRDDAAVRDAEKIKKCAYLTYVNNAKLNQFLQRCAAQFLMSDPFAPEADVRQPDTTYLAVLEKRLKAVKDKKNINSKSIIKDIESLKNDRLFEFLSGPEPAVKVDEKFDDDIDTQEEPIKSSLLRQKVAPQTNYDTYRQAEESPSEKQETRRRIPSSSVEQCSTSLVSSFVGPAGIWRLKFVDEKKLDWEEDCIFERSQYYDSILFYFIMKPRHVSCWERTRDAFYSTSCHRRRNSCGDRRNMGQSVRSRSTC</sequence>